<evidence type="ECO:0000313" key="2">
    <source>
        <dbReference type="Proteomes" id="UP000054928"/>
    </source>
</evidence>
<dbReference type="RefSeq" id="XP_024575201.1">
    <property type="nucleotide sequence ID" value="XM_024724311.1"/>
</dbReference>
<protein>
    <submittedName>
        <fullName evidence="1">Uncharacterized protein</fullName>
    </submittedName>
</protein>
<dbReference type="GeneID" id="36403938"/>
<name>A0A0P1ADY5_PLAHL</name>
<dbReference type="Proteomes" id="UP000054928">
    <property type="component" value="Unassembled WGS sequence"/>
</dbReference>
<dbReference type="EMBL" id="CCYD01000322">
    <property type="protein sequence ID" value="CEG38832.1"/>
    <property type="molecule type" value="Genomic_DNA"/>
</dbReference>
<evidence type="ECO:0000313" key="1">
    <source>
        <dbReference type="EMBL" id="CEG38832.1"/>
    </source>
</evidence>
<dbReference type="AlphaFoldDB" id="A0A0P1ADY5"/>
<accession>A0A0P1ADY5</accession>
<sequence>MLVIYWPEGGDIIPCYWAFALVGQRDLLGFTHHHSKQTSLQTPFDDPTCLTLQVRGVLSKKKYYFHTSVDEGFGFEPLRRLKLNNSYVQP</sequence>
<organism evidence="1 2">
    <name type="scientific">Plasmopara halstedii</name>
    <name type="common">Downy mildew of sunflower</name>
    <dbReference type="NCBI Taxonomy" id="4781"/>
    <lineage>
        <taxon>Eukaryota</taxon>
        <taxon>Sar</taxon>
        <taxon>Stramenopiles</taxon>
        <taxon>Oomycota</taxon>
        <taxon>Peronosporomycetes</taxon>
        <taxon>Peronosporales</taxon>
        <taxon>Peronosporaceae</taxon>
        <taxon>Plasmopara</taxon>
    </lineage>
</organism>
<keyword evidence="2" id="KW-1185">Reference proteome</keyword>
<reference evidence="2" key="1">
    <citation type="submission" date="2014-09" db="EMBL/GenBank/DDBJ databases">
        <authorList>
            <person name="Sharma Rahul"/>
            <person name="Thines Marco"/>
        </authorList>
    </citation>
    <scope>NUCLEOTIDE SEQUENCE [LARGE SCALE GENOMIC DNA]</scope>
</reference>
<proteinExistence type="predicted"/>